<feature type="signal peptide" evidence="1">
    <location>
        <begin position="1"/>
        <end position="18"/>
    </location>
</feature>
<accession>A0ABR1GBY4</accession>
<keyword evidence="3" id="KW-1185">Reference proteome</keyword>
<evidence type="ECO:0000313" key="3">
    <source>
        <dbReference type="Proteomes" id="UP001363151"/>
    </source>
</evidence>
<dbReference type="Gene3D" id="3.20.20.60">
    <property type="entry name" value="Phosphoenolpyruvate-binding domains"/>
    <property type="match status" value="1"/>
</dbReference>
<dbReference type="CDD" id="cd00377">
    <property type="entry name" value="ICL_PEPM"/>
    <property type="match status" value="1"/>
</dbReference>
<dbReference type="InterPro" id="IPR039556">
    <property type="entry name" value="ICL/PEPM"/>
</dbReference>
<dbReference type="Proteomes" id="UP001363151">
    <property type="component" value="Unassembled WGS sequence"/>
</dbReference>
<organism evidence="2 3">
    <name type="scientific">Aureococcus anophagefferens</name>
    <name type="common">Harmful bloom alga</name>
    <dbReference type="NCBI Taxonomy" id="44056"/>
    <lineage>
        <taxon>Eukaryota</taxon>
        <taxon>Sar</taxon>
        <taxon>Stramenopiles</taxon>
        <taxon>Ochrophyta</taxon>
        <taxon>Pelagophyceae</taxon>
        <taxon>Pelagomonadales</taxon>
        <taxon>Pelagomonadaceae</taxon>
        <taxon>Aureococcus</taxon>
    </lineage>
</organism>
<dbReference type="EMBL" id="JBBJCI010000035">
    <property type="protein sequence ID" value="KAK7253472.1"/>
    <property type="molecule type" value="Genomic_DNA"/>
</dbReference>
<evidence type="ECO:0000313" key="2">
    <source>
        <dbReference type="EMBL" id="KAK7253472.1"/>
    </source>
</evidence>
<gene>
    <name evidence="2" type="ORF">SO694_00001940</name>
</gene>
<comment type="caution">
    <text evidence="2">The sequence shown here is derived from an EMBL/GenBank/DDBJ whole genome shotgun (WGS) entry which is preliminary data.</text>
</comment>
<reference evidence="2 3" key="1">
    <citation type="submission" date="2024-03" db="EMBL/GenBank/DDBJ databases">
        <title>Aureococcus anophagefferens CCMP1851 and Kratosvirus quantuckense: Draft genome of a second virus-susceptible host strain in the model system.</title>
        <authorList>
            <person name="Chase E."/>
            <person name="Truchon A.R."/>
            <person name="Schepens W."/>
            <person name="Wilhelm S.W."/>
        </authorList>
    </citation>
    <scope>NUCLEOTIDE SEQUENCE [LARGE SCALE GENOMIC DNA]</scope>
    <source>
        <strain evidence="2 3">CCMP1851</strain>
    </source>
</reference>
<feature type="chain" id="PRO_5045363096" evidence="1">
    <location>
        <begin position="19"/>
        <end position="310"/>
    </location>
</feature>
<keyword evidence="1" id="KW-0732">Signal</keyword>
<keyword evidence="2" id="KW-0456">Lyase</keyword>
<dbReference type="InterPro" id="IPR040442">
    <property type="entry name" value="Pyrv_kinase-like_dom_sf"/>
</dbReference>
<name>A0ABR1GBY4_AURAN</name>
<sequence length="310" mass="32282">MRLATIIAGAMQLSTISALSAAAKLRTLLQAPGAVLCPGVHDALSTRVFAEAGANVLFLSGFGVSACRGEPDAGILTRVEMEEVARQCVAAAGGVPLIVDGDTGFGGASNLRRTVHGFAAAGAAAVSIEDQHCPKKCTFAAGSGVRVVDRDAAVARVRTALKARDESRENGRDVLVIARTDCRAALGLEEAIARCEAFAALGADVVYAENLQDKEEYAELSLRVSSTHLMLAQLQRGDAPSLSPDDVANLGFDLSLVGVTALQAYIATLQSTAKSLLATGAASDLAPFDEVKRVVGFDELLDFEERYACD</sequence>
<dbReference type="Pfam" id="PF13714">
    <property type="entry name" value="PEP_mutase"/>
    <property type="match status" value="1"/>
</dbReference>
<dbReference type="SUPFAM" id="SSF51621">
    <property type="entry name" value="Phosphoenolpyruvate/pyruvate domain"/>
    <property type="match status" value="1"/>
</dbReference>
<evidence type="ECO:0000256" key="1">
    <source>
        <dbReference type="SAM" id="SignalP"/>
    </source>
</evidence>
<dbReference type="PANTHER" id="PTHR42905:SF2">
    <property type="entry name" value="PHOSPHOENOLPYRUVATE CARBOXYLASE FAMILY PROTEIN"/>
    <property type="match status" value="1"/>
</dbReference>
<protein>
    <submittedName>
        <fullName evidence="2">Isocitrate lyase</fullName>
    </submittedName>
</protein>
<dbReference type="GO" id="GO:0016829">
    <property type="term" value="F:lyase activity"/>
    <property type="evidence" value="ECO:0007669"/>
    <property type="project" value="UniProtKB-KW"/>
</dbReference>
<dbReference type="InterPro" id="IPR015813">
    <property type="entry name" value="Pyrv/PenolPyrv_kinase-like_dom"/>
</dbReference>
<dbReference type="PANTHER" id="PTHR42905">
    <property type="entry name" value="PHOSPHOENOLPYRUVATE CARBOXYLASE"/>
    <property type="match status" value="1"/>
</dbReference>
<proteinExistence type="predicted"/>